<evidence type="ECO:0000313" key="2">
    <source>
        <dbReference type="Proteomes" id="UP001060085"/>
    </source>
</evidence>
<dbReference type="Proteomes" id="UP001060085">
    <property type="component" value="Linkage Group LG08"/>
</dbReference>
<name>A0ACB9ZJ07_CATRO</name>
<accession>A0ACB9ZJ07</accession>
<keyword evidence="2" id="KW-1185">Reference proteome</keyword>
<comment type="caution">
    <text evidence="1">The sequence shown here is derived from an EMBL/GenBank/DDBJ whole genome shotgun (WGS) entry which is preliminary data.</text>
</comment>
<protein>
    <submittedName>
        <fullName evidence="1">Uncharacterized protein</fullName>
    </submittedName>
</protein>
<reference evidence="2" key="1">
    <citation type="journal article" date="2023" name="Nat. Plants">
        <title>Single-cell RNA sequencing provides a high-resolution roadmap for understanding the multicellular compartmentation of specialized metabolism.</title>
        <authorList>
            <person name="Sun S."/>
            <person name="Shen X."/>
            <person name="Li Y."/>
            <person name="Li Y."/>
            <person name="Wang S."/>
            <person name="Li R."/>
            <person name="Zhang H."/>
            <person name="Shen G."/>
            <person name="Guo B."/>
            <person name="Wei J."/>
            <person name="Xu J."/>
            <person name="St-Pierre B."/>
            <person name="Chen S."/>
            <person name="Sun C."/>
        </authorList>
    </citation>
    <scope>NUCLEOTIDE SEQUENCE [LARGE SCALE GENOMIC DNA]</scope>
</reference>
<sequence>MAEEEVVAEVEAVEAVYGDDCVVLEKYPPHLHIHMKPRTADVSSQQFVEATIGIRASSKYPGEPPSISIVDSKGLDEQRQKQLLSIVYDNAAELSSCFMLVALCEAAVEKLSSMNHPDGNCPLCLYPLVNEDDGLPFMKLMSCFHCFHCECIIRWWNWIRTRKEADDANASRSSTSQKDMEDQTGRSEMIDEDMGKCPVCRKLFLAKDIEHVLDLVGTHSDVNSAETVVLDEHNLLQSDSEKIRRQKFESILKVQQENSGLIEPKKHEVLLPGMFLPRPVESTSTSTDKETKEEGNNNQAVDSQGTQGGSSNRPSTSKHKKFNGRMHTQRGRNSGKHVRQWIRKEDGPTS</sequence>
<organism evidence="1 2">
    <name type="scientific">Catharanthus roseus</name>
    <name type="common">Madagascar periwinkle</name>
    <name type="synonym">Vinca rosea</name>
    <dbReference type="NCBI Taxonomy" id="4058"/>
    <lineage>
        <taxon>Eukaryota</taxon>
        <taxon>Viridiplantae</taxon>
        <taxon>Streptophyta</taxon>
        <taxon>Embryophyta</taxon>
        <taxon>Tracheophyta</taxon>
        <taxon>Spermatophyta</taxon>
        <taxon>Magnoliopsida</taxon>
        <taxon>eudicotyledons</taxon>
        <taxon>Gunneridae</taxon>
        <taxon>Pentapetalae</taxon>
        <taxon>asterids</taxon>
        <taxon>lamiids</taxon>
        <taxon>Gentianales</taxon>
        <taxon>Apocynaceae</taxon>
        <taxon>Rauvolfioideae</taxon>
        <taxon>Vinceae</taxon>
        <taxon>Catharanthinae</taxon>
        <taxon>Catharanthus</taxon>
    </lineage>
</organism>
<evidence type="ECO:0000313" key="1">
    <source>
        <dbReference type="EMBL" id="KAI5647508.1"/>
    </source>
</evidence>
<proteinExistence type="predicted"/>
<gene>
    <name evidence="1" type="ORF">M9H77_33513</name>
</gene>
<dbReference type="EMBL" id="CM044708">
    <property type="protein sequence ID" value="KAI5647508.1"/>
    <property type="molecule type" value="Genomic_DNA"/>
</dbReference>